<protein>
    <submittedName>
        <fullName evidence="2">Uncharacterized protein</fullName>
    </submittedName>
</protein>
<sequence>MAKGNRSSKRLAGEQSRRGDKQPPILSSGVPYKYEPGRKNFKSIYDCYNPVNKKGSLPMSRYNVTISQNVKNSLIDFPTIGNGNVYHGKYGSNSSSKDISSRQIYQNRNVHEISDLIMDTLNRNQKRDSKTDQLIISSKAKKGLKDRVQQFNQYGTKLTYFASKDHSRQKDSLFNMNPFVNRTADSTLNSRQRPSIQKRYKNNSKKARNTRRTDGKINDFSQYKRYSKATLIDHNDLSSLSKRRDTKPFKRFDTHVNNRIYTGIMNDDSGSLNPINLKSENSKEGVVSFKNEHQNLYSPSLEQGQVKIKLLNSDSCSKAIGTVKPVVKAKAKHLNMATRISVNKSTRDANLRKKPKKRLVLGKNSFQEYADVQKVNLDRRLIKDVPKNKNETRREIIETDSLSIRMPSLNEKQVKSKNTQLQVHNSMLSKEIDSQSCFTPNSLQSNTPGQEFNDTMNITMKKVKRRESAESVEPMKPSNFVNSKFKFEEHVSSKKIPKVPMGRSSTIFNHIEKSTSDLNMNKDVSEIHNVTSVNENINEELKGETTHSLLKEDILNLEPDDTSVDTECILGYENRTMNDESYRKVKNQNLLSHKEIKELTVFFLKKPANKILEKLIEMKKHVDKLEYNGYASDIKTLEQLKKYVRTKIRTSQAMKAERRKTILKSIILISQKMALNRKISVNKSNSSYWDLD</sequence>
<name>A0AAD2D5D1_EUPCR</name>
<dbReference type="AlphaFoldDB" id="A0AAD2D5D1"/>
<reference evidence="2" key="1">
    <citation type="submission" date="2023-07" db="EMBL/GenBank/DDBJ databases">
        <authorList>
            <consortium name="AG Swart"/>
            <person name="Singh M."/>
            <person name="Singh A."/>
            <person name="Seah K."/>
            <person name="Emmerich C."/>
        </authorList>
    </citation>
    <scope>NUCLEOTIDE SEQUENCE</scope>
    <source>
        <strain evidence="2">DP1</strain>
    </source>
</reference>
<feature type="region of interest" description="Disordered" evidence="1">
    <location>
        <begin position="184"/>
        <end position="214"/>
    </location>
</feature>
<feature type="compositionally biased region" description="Basic and acidic residues" evidence="1">
    <location>
        <begin position="11"/>
        <end position="21"/>
    </location>
</feature>
<evidence type="ECO:0000313" key="2">
    <source>
        <dbReference type="EMBL" id="CAI2381754.1"/>
    </source>
</evidence>
<dbReference type="Proteomes" id="UP001295684">
    <property type="component" value="Unassembled WGS sequence"/>
</dbReference>
<organism evidence="2 3">
    <name type="scientific">Euplotes crassus</name>
    <dbReference type="NCBI Taxonomy" id="5936"/>
    <lineage>
        <taxon>Eukaryota</taxon>
        <taxon>Sar</taxon>
        <taxon>Alveolata</taxon>
        <taxon>Ciliophora</taxon>
        <taxon>Intramacronucleata</taxon>
        <taxon>Spirotrichea</taxon>
        <taxon>Hypotrichia</taxon>
        <taxon>Euplotida</taxon>
        <taxon>Euplotidae</taxon>
        <taxon>Moneuplotes</taxon>
    </lineage>
</organism>
<feature type="compositionally biased region" description="Polar residues" evidence="1">
    <location>
        <begin position="184"/>
        <end position="195"/>
    </location>
</feature>
<evidence type="ECO:0000256" key="1">
    <source>
        <dbReference type="SAM" id="MobiDB-lite"/>
    </source>
</evidence>
<gene>
    <name evidence="2" type="ORF">ECRASSUSDP1_LOCUS23217</name>
</gene>
<accession>A0AAD2D5D1</accession>
<evidence type="ECO:0000313" key="3">
    <source>
        <dbReference type="Proteomes" id="UP001295684"/>
    </source>
</evidence>
<dbReference type="EMBL" id="CAMPGE010023874">
    <property type="protein sequence ID" value="CAI2381754.1"/>
    <property type="molecule type" value="Genomic_DNA"/>
</dbReference>
<feature type="region of interest" description="Disordered" evidence="1">
    <location>
        <begin position="1"/>
        <end position="32"/>
    </location>
</feature>
<comment type="caution">
    <text evidence="2">The sequence shown here is derived from an EMBL/GenBank/DDBJ whole genome shotgun (WGS) entry which is preliminary data.</text>
</comment>
<keyword evidence="3" id="KW-1185">Reference proteome</keyword>
<proteinExistence type="predicted"/>
<feature type="compositionally biased region" description="Basic residues" evidence="1">
    <location>
        <begin position="196"/>
        <end position="210"/>
    </location>
</feature>